<gene>
    <name evidence="2" type="ORF">SKUN_001003</name>
</gene>
<feature type="domain" description="TraG P-loop" evidence="1">
    <location>
        <begin position="10"/>
        <end position="84"/>
    </location>
</feature>
<dbReference type="PANTHER" id="PTHR30121">
    <property type="entry name" value="UNCHARACTERIZED PROTEIN YJGR-RELATED"/>
    <property type="match status" value="1"/>
</dbReference>
<dbReference type="PATRIC" id="fig|273035.7.peg.1237"/>
<organism evidence="2 3">
    <name type="scientific">Spiroplasma kunkelii CR2-3x</name>
    <dbReference type="NCBI Taxonomy" id="273035"/>
    <lineage>
        <taxon>Bacteria</taxon>
        <taxon>Bacillati</taxon>
        <taxon>Mycoplasmatota</taxon>
        <taxon>Mollicutes</taxon>
        <taxon>Entomoplasmatales</taxon>
        <taxon>Spiroplasmataceae</taxon>
        <taxon>Spiroplasma</taxon>
    </lineage>
</organism>
<dbReference type="PANTHER" id="PTHR30121:SF11">
    <property type="entry name" value="AAA+ ATPASE DOMAIN-CONTAINING PROTEIN"/>
    <property type="match status" value="1"/>
</dbReference>
<dbReference type="InterPro" id="IPR051162">
    <property type="entry name" value="T4SS_component"/>
</dbReference>
<dbReference type="CDD" id="cd01127">
    <property type="entry name" value="TrwB_TraG_TraD_VirD4"/>
    <property type="match status" value="1"/>
</dbReference>
<name>A0A0K2JH27_SPIKU</name>
<dbReference type="EMBL" id="CP010899">
    <property type="protein sequence ID" value="ALA97889.1"/>
    <property type="molecule type" value="Genomic_DNA"/>
</dbReference>
<sequence>MTKKTNAAKLILMLNIIKKEIKENRFKDNNQILIIVDEAHLAINKDNQVTLNFMYQMTKRIRKYNGALVVATQNIADFVENETILIIVNILLLWG</sequence>
<dbReference type="Pfam" id="PF19044">
    <property type="entry name" value="P-loop_TraG"/>
    <property type="match status" value="1"/>
</dbReference>
<dbReference type="STRING" id="273035.SKUN_001003"/>
<evidence type="ECO:0000313" key="2">
    <source>
        <dbReference type="EMBL" id="ALA97889.1"/>
    </source>
</evidence>
<accession>A0A0K2JH27</accession>
<dbReference type="InterPro" id="IPR027417">
    <property type="entry name" value="P-loop_NTPase"/>
</dbReference>
<protein>
    <submittedName>
        <fullName evidence="2">Putative membrane-bound ATPase</fullName>
    </submittedName>
</protein>
<reference evidence="2 3" key="1">
    <citation type="journal article" date="2015" name="Genome Announc.">
        <title>Complete Genome Sequence of Spiroplasma kunkelii Strain CR2-3x, Causal Agent of Corn Stunt Disease in Zea mays L.</title>
        <authorList>
            <person name="Davis R.E."/>
            <person name="Shao J."/>
            <person name="Dally E.L."/>
            <person name="Zhao Y."/>
            <person name="Gasparich G.E."/>
            <person name="Gaynor B.J."/>
            <person name="Athey J.C."/>
            <person name="Harrison N.A."/>
            <person name="Donofrio N."/>
        </authorList>
    </citation>
    <scope>NUCLEOTIDE SEQUENCE [LARGE SCALE GENOMIC DNA]</scope>
    <source>
        <strain evidence="2 3">CR2-3x</strain>
    </source>
</reference>
<proteinExistence type="predicted"/>
<dbReference type="KEGG" id="skn:SKUN_001003"/>
<dbReference type="SUPFAM" id="SSF52540">
    <property type="entry name" value="P-loop containing nucleoside triphosphate hydrolases"/>
    <property type="match status" value="1"/>
</dbReference>
<dbReference type="Gene3D" id="3.40.50.300">
    <property type="entry name" value="P-loop containing nucleotide triphosphate hydrolases"/>
    <property type="match status" value="1"/>
</dbReference>
<dbReference type="AlphaFoldDB" id="A0A0K2JH27"/>
<evidence type="ECO:0000313" key="3">
    <source>
        <dbReference type="Proteomes" id="UP000062963"/>
    </source>
</evidence>
<dbReference type="Proteomes" id="UP000062963">
    <property type="component" value="Chromosome"/>
</dbReference>
<evidence type="ECO:0000259" key="1">
    <source>
        <dbReference type="Pfam" id="PF19044"/>
    </source>
</evidence>
<keyword evidence="3" id="KW-1185">Reference proteome</keyword>
<dbReference type="InterPro" id="IPR043964">
    <property type="entry name" value="P-loop_TraG"/>
</dbReference>